<dbReference type="AlphaFoldDB" id="K6UZZ2"/>
<proteinExistence type="predicted"/>
<dbReference type="GeneID" id="14696111"/>
<gene>
    <name evidence="2" type="ORF">PCYB_003180</name>
</gene>
<keyword evidence="3" id="KW-1185">Reference proteome</keyword>
<reference evidence="2 3" key="1">
    <citation type="journal article" date="2012" name="Nat. Genet.">
        <title>Plasmodium cynomolgi genome sequences provide insight into Plasmodium vivax and the monkey malaria clade.</title>
        <authorList>
            <person name="Tachibana S."/>
            <person name="Sullivan S.A."/>
            <person name="Kawai S."/>
            <person name="Nakamura S."/>
            <person name="Kim H.R."/>
            <person name="Goto N."/>
            <person name="Arisue N."/>
            <person name="Palacpac N.M.Q."/>
            <person name="Honma H."/>
            <person name="Yagi M."/>
            <person name="Tougan T."/>
            <person name="Katakai Y."/>
            <person name="Kaneko O."/>
            <person name="Mita T."/>
            <person name="Kita K."/>
            <person name="Yasutomi Y."/>
            <person name="Sutton P.L."/>
            <person name="Shakhbatyan R."/>
            <person name="Horii T."/>
            <person name="Yasunaga T."/>
            <person name="Barnwell J.W."/>
            <person name="Escalante A.A."/>
            <person name="Carlton J.M."/>
            <person name="Tanabe K."/>
        </authorList>
    </citation>
    <scope>NUCLEOTIDE SEQUENCE [LARGE SCALE GENOMIC DNA]</scope>
    <source>
        <strain evidence="2 3">B</strain>
    </source>
</reference>
<dbReference type="EMBL" id="DF157350">
    <property type="protein sequence ID" value="GAB69569.1"/>
    <property type="molecule type" value="Genomic_DNA"/>
</dbReference>
<name>K6UZZ2_PLACD</name>
<keyword evidence="1" id="KW-0732">Signal</keyword>
<dbReference type="RefSeq" id="XP_004227787.1">
    <property type="nucleotide sequence ID" value="XM_004227739.1"/>
</dbReference>
<dbReference type="Proteomes" id="UP000006319">
    <property type="component" value="Unassembled WGS sequence"/>
</dbReference>
<feature type="signal peptide" evidence="1">
    <location>
        <begin position="1"/>
        <end position="26"/>
    </location>
</feature>
<evidence type="ECO:0000313" key="3">
    <source>
        <dbReference type="Proteomes" id="UP000006319"/>
    </source>
</evidence>
<dbReference type="VEuPathDB" id="PlasmoDB:PCYB_003180"/>
<feature type="chain" id="PRO_5003895248" evidence="1">
    <location>
        <begin position="27"/>
        <end position="86"/>
    </location>
</feature>
<accession>K6UZZ2</accession>
<organism evidence="2 3">
    <name type="scientific">Plasmodium cynomolgi (strain B)</name>
    <dbReference type="NCBI Taxonomy" id="1120755"/>
    <lineage>
        <taxon>Eukaryota</taxon>
        <taxon>Sar</taxon>
        <taxon>Alveolata</taxon>
        <taxon>Apicomplexa</taxon>
        <taxon>Aconoidasida</taxon>
        <taxon>Haemosporida</taxon>
        <taxon>Plasmodiidae</taxon>
        <taxon>Plasmodium</taxon>
        <taxon>Plasmodium (Plasmodium)</taxon>
    </lineage>
</organism>
<dbReference type="KEGG" id="pcy:PCYB_003180"/>
<evidence type="ECO:0000256" key="1">
    <source>
        <dbReference type="SAM" id="SignalP"/>
    </source>
</evidence>
<evidence type="ECO:0000313" key="2">
    <source>
        <dbReference type="EMBL" id="GAB69569.1"/>
    </source>
</evidence>
<sequence>MVSLRSIALFTLTSTLILSIIPPSLQNESGGVKDCPQNKLNMETAEIEKTEEWKENEWNKWKLELEDNWKQFNLSLIKEKTSGSRI</sequence>
<protein>
    <submittedName>
        <fullName evidence="2">Tryptophan-rich antigen</fullName>
    </submittedName>
</protein>